<proteinExistence type="predicted"/>
<dbReference type="InterPro" id="IPR032675">
    <property type="entry name" value="LRR_dom_sf"/>
</dbReference>
<evidence type="ECO:0008006" key="2">
    <source>
        <dbReference type="Google" id="ProtNLM"/>
    </source>
</evidence>
<dbReference type="EMBL" id="LAZR01066050">
    <property type="protein sequence ID" value="KKK54325.1"/>
    <property type="molecule type" value="Genomic_DNA"/>
</dbReference>
<organism evidence="1">
    <name type="scientific">marine sediment metagenome</name>
    <dbReference type="NCBI Taxonomy" id="412755"/>
    <lineage>
        <taxon>unclassified sequences</taxon>
        <taxon>metagenomes</taxon>
        <taxon>ecological metagenomes</taxon>
    </lineage>
</organism>
<evidence type="ECO:0000313" key="1">
    <source>
        <dbReference type="EMBL" id="KKK54325.1"/>
    </source>
</evidence>
<name>A0A0F8X0I3_9ZZZZ</name>
<comment type="caution">
    <text evidence="1">The sequence shown here is derived from an EMBL/GenBank/DDBJ whole genome shotgun (WGS) entry which is preliminary data.</text>
</comment>
<dbReference type="SUPFAM" id="SSF52058">
    <property type="entry name" value="L domain-like"/>
    <property type="match status" value="1"/>
</dbReference>
<protein>
    <recommendedName>
        <fullName evidence="2">Leucine-rich repeat domain-containing protein</fullName>
    </recommendedName>
</protein>
<gene>
    <name evidence="1" type="ORF">LCGC14_3085890</name>
</gene>
<sequence length="86" mass="9988">MEIYGEKFYFKDNVLDLNALGSSSYSMKKIWQLSSIKGLEKLKNLKVLILDMHQIAEIKGLDHLEDLEFLSFRNNSHITEIKGLEN</sequence>
<reference evidence="1" key="1">
    <citation type="journal article" date="2015" name="Nature">
        <title>Complex archaea that bridge the gap between prokaryotes and eukaryotes.</title>
        <authorList>
            <person name="Spang A."/>
            <person name="Saw J.H."/>
            <person name="Jorgensen S.L."/>
            <person name="Zaremba-Niedzwiedzka K."/>
            <person name="Martijn J."/>
            <person name="Lind A.E."/>
            <person name="van Eijk R."/>
            <person name="Schleper C."/>
            <person name="Guy L."/>
            <person name="Ettema T.J."/>
        </authorList>
    </citation>
    <scope>NUCLEOTIDE SEQUENCE</scope>
</reference>
<dbReference type="Gene3D" id="3.80.10.10">
    <property type="entry name" value="Ribonuclease Inhibitor"/>
    <property type="match status" value="1"/>
</dbReference>
<accession>A0A0F8X0I3</accession>
<dbReference type="AlphaFoldDB" id="A0A0F8X0I3"/>